<keyword evidence="2" id="KW-1185">Reference proteome</keyword>
<evidence type="ECO:0000313" key="1">
    <source>
        <dbReference type="EMBL" id="MBA5729459.1"/>
    </source>
</evidence>
<name>A0A839A5J0_9LACT</name>
<accession>A0A839A5J0</accession>
<reference evidence="1 2" key="1">
    <citation type="submission" date="2020-06" db="EMBL/GenBank/DDBJ databases">
        <title>Reclassification of Facklamia ignava, Facklamia soureckii and Facklami tabacinasalis as Falseniella iganva gen. nov., comb. nov., Hutsoniella ignava gen. nov., comb. nov., and Ruoffia tabacinasalis gen. nov., comb. nov and description of Ruoffia haltotolerans sp. nov., isolated from hypersaline Inland Sea of Qatar.</title>
        <authorList>
            <person name="Fotedar R."/>
            <person name="Sankaranarayanan K."/>
            <person name="Lawson P."/>
            <person name="Caldwell M."/>
            <person name="Zeyara A."/>
            <person name="Al Malki A."/>
            <person name="Ali M."/>
        </authorList>
    </citation>
    <scope>NUCLEOTIDE SEQUENCE [LARGE SCALE GENOMIC DNA]</scope>
    <source>
        <strain evidence="1 2">INB8</strain>
    </source>
</reference>
<proteinExistence type="predicted"/>
<sequence>MATVKTDTTFEVYLNELDEKDQDTIIRLDQMLTKQFGRDNRNIWEGKFWGGSQQQIIGYGEIPIKGKTDETWFMVGLARQKAYFSLYVNAVEDKAYLAKKYQDQLGKVKVDSSSISFKQFDDIDLPTLEKVFNIAYRQWLKIKQ</sequence>
<comment type="caution">
    <text evidence="1">The sequence shown here is derived from an EMBL/GenBank/DDBJ whole genome shotgun (WGS) entry which is preliminary data.</text>
</comment>
<dbReference type="Proteomes" id="UP000571018">
    <property type="component" value="Unassembled WGS sequence"/>
</dbReference>
<evidence type="ECO:0000313" key="2">
    <source>
        <dbReference type="Proteomes" id="UP000571018"/>
    </source>
</evidence>
<protein>
    <recommendedName>
        <fullName evidence="3">DUF1801 domain-containing protein</fullName>
    </recommendedName>
</protein>
<gene>
    <name evidence="1" type="ORF">HW423_06640</name>
</gene>
<dbReference type="RefSeq" id="WP_218931156.1">
    <property type="nucleotide sequence ID" value="NZ_JACAOA010000015.1"/>
</dbReference>
<evidence type="ECO:0008006" key="3">
    <source>
        <dbReference type="Google" id="ProtNLM"/>
    </source>
</evidence>
<organism evidence="1 2">
    <name type="scientific">Ruoffia halotolerans</name>
    <dbReference type="NCBI Taxonomy" id="2748684"/>
    <lineage>
        <taxon>Bacteria</taxon>
        <taxon>Bacillati</taxon>
        <taxon>Bacillota</taxon>
        <taxon>Bacilli</taxon>
        <taxon>Lactobacillales</taxon>
        <taxon>Aerococcaceae</taxon>
        <taxon>Ruoffia</taxon>
    </lineage>
</organism>
<dbReference type="AlphaFoldDB" id="A0A839A5J0"/>
<dbReference type="EMBL" id="JACAOA010000015">
    <property type="protein sequence ID" value="MBA5729459.1"/>
    <property type="molecule type" value="Genomic_DNA"/>
</dbReference>